<feature type="region of interest" description="Disordered" evidence="1">
    <location>
        <begin position="91"/>
        <end position="146"/>
    </location>
</feature>
<name>A0ABN8M2W3_9CNID</name>
<feature type="non-terminal residue" evidence="2">
    <location>
        <position position="1"/>
    </location>
</feature>
<feature type="non-terminal residue" evidence="2">
    <location>
        <position position="146"/>
    </location>
</feature>
<reference evidence="2 3" key="1">
    <citation type="submission" date="2022-05" db="EMBL/GenBank/DDBJ databases">
        <authorList>
            <consortium name="Genoscope - CEA"/>
            <person name="William W."/>
        </authorList>
    </citation>
    <scope>NUCLEOTIDE SEQUENCE [LARGE SCALE GENOMIC DNA]</scope>
</reference>
<feature type="compositionally biased region" description="Basic and acidic residues" evidence="1">
    <location>
        <begin position="121"/>
        <end position="146"/>
    </location>
</feature>
<accession>A0ABN8M2W3</accession>
<proteinExistence type="predicted"/>
<organism evidence="2 3">
    <name type="scientific">Porites evermanni</name>
    <dbReference type="NCBI Taxonomy" id="104178"/>
    <lineage>
        <taxon>Eukaryota</taxon>
        <taxon>Metazoa</taxon>
        <taxon>Cnidaria</taxon>
        <taxon>Anthozoa</taxon>
        <taxon>Hexacorallia</taxon>
        <taxon>Scleractinia</taxon>
        <taxon>Fungiina</taxon>
        <taxon>Poritidae</taxon>
        <taxon>Porites</taxon>
    </lineage>
</organism>
<evidence type="ECO:0000256" key="1">
    <source>
        <dbReference type="SAM" id="MobiDB-lite"/>
    </source>
</evidence>
<evidence type="ECO:0000313" key="3">
    <source>
        <dbReference type="Proteomes" id="UP001159427"/>
    </source>
</evidence>
<evidence type="ECO:0000313" key="2">
    <source>
        <dbReference type="EMBL" id="CAH3022090.1"/>
    </source>
</evidence>
<feature type="compositionally biased region" description="Basic and acidic residues" evidence="1">
    <location>
        <begin position="98"/>
        <end position="113"/>
    </location>
</feature>
<dbReference type="EMBL" id="CALNXI010000205">
    <property type="protein sequence ID" value="CAH3022090.1"/>
    <property type="molecule type" value="Genomic_DNA"/>
</dbReference>
<comment type="caution">
    <text evidence="2">The sequence shown here is derived from an EMBL/GenBank/DDBJ whole genome shotgun (WGS) entry which is preliminary data.</text>
</comment>
<protein>
    <submittedName>
        <fullName evidence="2">Uncharacterized protein</fullName>
    </submittedName>
</protein>
<dbReference type="Proteomes" id="UP001159427">
    <property type="component" value="Unassembled WGS sequence"/>
</dbReference>
<keyword evidence="3" id="KW-1185">Reference proteome</keyword>
<gene>
    <name evidence="2" type="ORF">PEVE_00014069</name>
</gene>
<sequence>QQGIQKIIKSRVLKPSCRGNVKVTKKALKTVTSQIYEKINAPFKKTFGERRKKSRVDKSCIQEKWSEKDCDTMLSCRQTYSQRQEQRLSLFFESPGDAEQRANKRKQQEEEGQRKKKRHSPRPEDLDFDKDGLLAKVNKMSDGERV</sequence>